<dbReference type="RefSeq" id="WP_061427607.1">
    <property type="nucleotide sequence ID" value="NZ_CATNZO010000001.1"/>
</dbReference>
<dbReference type="CDD" id="cd06583">
    <property type="entry name" value="PGRP"/>
    <property type="match status" value="1"/>
</dbReference>
<dbReference type="GO" id="GO:0009253">
    <property type="term" value="P:peptidoglycan catabolic process"/>
    <property type="evidence" value="ECO:0007669"/>
    <property type="project" value="InterPro"/>
</dbReference>
<dbReference type="InterPro" id="IPR003646">
    <property type="entry name" value="SH3-like_bac-type"/>
</dbReference>
<protein>
    <submittedName>
        <fullName evidence="3">N-acetylmuramoyl-L-alanine amidase</fullName>
    </submittedName>
</protein>
<dbReference type="SUPFAM" id="SSF55846">
    <property type="entry name" value="N-acetylmuramoyl-L-alanine amidase-like"/>
    <property type="match status" value="1"/>
</dbReference>
<comment type="similarity">
    <text evidence="1">Belongs to the N-acetylmuramoyl-L-alanine amidase 2 family.</text>
</comment>
<dbReference type="Pfam" id="PF01510">
    <property type="entry name" value="Amidase_2"/>
    <property type="match status" value="1"/>
</dbReference>
<sequence length="379" mass="43327">MYINQSNIKFNGLKYGNNPNKIIIHNADHPNCSVYDIDKWHKGNGWSGIGYHYFIRKDGSIWTGRPENAIGAHTIGQNSSSIGICLEGALMREKPTRAQLNSIYELIADVRKRRGNLPVYGHKDFNNTDCPGKNFPLSEFKNNSYRPTGVSSETVVSENGFYTSNEERTNATIVGVGDIEVLDEKGKVIQGRHISSLDRVFVLGIYPSRNHIELIYPGKDEKYHAYISIENYSRLSFDYHMQYKNDDGVTYVWWDSKNVNVKEHDEELQPHQKASPMYRTGGWLRITFYREDGTPSDGYVRYEGEQKERFYRKGKVVNVRTSLTVRSGAGTNYSAIGSLEPNENVDILGKAEGWYYIEYNTSNGKKKGYVSEKYIETIQ</sequence>
<dbReference type="InterPro" id="IPR015510">
    <property type="entry name" value="PGRP"/>
</dbReference>
<dbReference type="OrthoDB" id="9811296at2"/>
<dbReference type="Gene3D" id="2.30.30.40">
    <property type="entry name" value="SH3 Domains"/>
    <property type="match status" value="1"/>
</dbReference>
<dbReference type="GO" id="GO:0008745">
    <property type="term" value="F:N-acetylmuramoyl-L-alanine amidase activity"/>
    <property type="evidence" value="ECO:0007669"/>
    <property type="project" value="InterPro"/>
</dbReference>
<dbReference type="SMART" id="SM00644">
    <property type="entry name" value="Ami_2"/>
    <property type="match status" value="1"/>
</dbReference>
<dbReference type="PANTHER" id="PTHR11022">
    <property type="entry name" value="PEPTIDOGLYCAN RECOGNITION PROTEIN"/>
    <property type="match status" value="1"/>
</dbReference>
<dbReference type="PATRIC" id="fig|1502.177.peg.1387"/>
<evidence type="ECO:0000259" key="2">
    <source>
        <dbReference type="PROSITE" id="PS51781"/>
    </source>
</evidence>
<dbReference type="PANTHER" id="PTHR11022:SF41">
    <property type="entry name" value="PEPTIDOGLYCAN-RECOGNITION PROTEIN LC-RELATED"/>
    <property type="match status" value="1"/>
</dbReference>
<dbReference type="SMART" id="SM00701">
    <property type="entry name" value="PGRP"/>
    <property type="match status" value="1"/>
</dbReference>
<dbReference type="SMART" id="SM00287">
    <property type="entry name" value="SH3b"/>
    <property type="match status" value="1"/>
</dbReference>
<gene>
    <name evidence="3" type="ORF">JFP838_06805</name>
</gene>
<evidence type="ECO:0000256" key="1">
    <source>
        <dbReference type="ARBA" id="ARBA00007553"/>
    </source>
</evidence>
<evidence type="ECO:0000313" key="3">
    <source>
        <dbReference type="EMBL" id="AMN35469.1"/>
    </source>
</evidence>
<dbReference type="GO" id="GO:0008270">
    <property type="term" value="F:zinc ion binding"/>
    <property type="evidence" value="ECO:0007669"/>
    <property type="project" value="InterPro"/>
</dbReference>
<dbReference type="EMBL" id="CP010994">
    <property type="protein sequence ID" value="AMN35469.1"/>
    <property type="molecule type" value="Genomic_DNA"/>
</dbReference>
<dbReference type="Pfam" id="PF08239">
    <property type="entry name" value="SH3_3"/>
    <property type="match status" value="1"/>
</dbReference>
<dbReference type="Gene3D" id="3.40.80.10">
    <property type="entry name" value="Peptidoglycan recognition protein-like"/>
    <property type="match status" value="1"/>
</dbReference>
<dbReference type="Proteomes" id="UP000070260">
    <property type="component" value="Chromosome"/>
</dbReference>
<dbReference type="InterPro" id="IPR006619">
    <property type="entry name" value="PGRP_domain_met/bac"/>
</dbReference>
<feature type="domain" description="SH3b" evidence="2">
    <location>
        <begin position="312"/>
        <end position="379"/>
    </location>
</feature>
<dbReference type="InterPro" id="IPR036505">
    <property type="entry name" value="Amidase/PGRP_sf"/>
</dbReference>
<proteinExistence type="inferred from homology"/>
<dbReference type="InterPro" id="IPR002502">
    <property type="entry name" value="Amidase_domain"/>
</dbReference>
<name>A0A127EHP6_CLOPF</name>
<organism evidence="3 4">
    <name type="scientific">Clostridium perfringens</name>
    <dbReference type="NCBI Taxonomy" id="1502"/>
    <lineage>
        <taxon>Bacteria</taxon>
        <taxon>Bacillati</taxon>
        <taxon>Bacillota</taxon>
        <taxon>Clostridia</taxon>
        <taxon>Eubacteriales</taxon>
        <taxon>Clostridiaceae</taxon>
        <taxon>Clostridium</taxon>
    </lineage>
</organism>
<dbReference type="PROSITE" id="PS51781">
    <property type="entry name" value="SH3B"/>
    <property type="match status" value="1"/>
</dbReference>
<evidence type="ECO:0000313" key="4">
    <source>
        <dbReference type="Proteomes" id="UP000070260"/>
    </source>
</evidence>
<reference evidence="3 4" key="1">
    <citation type="journal article" date="2016" name="PLoS ONE">
        <title>Plasmid Characterization and Chromosome Analysis of Two netF+ Clostridium perfringens Isolates Associated with Foal and Canine Necrotizing Enteritis.</title>
        <authorList>
            <person name="Mehdizadeh Gohari I."/>
            <person name="Kropinski A.M."/>
            <person name="Weese S.J."/>
            <person name="Parreira V.R."/>
            <person name="Whitehead A.E."/>
            <person name="Boerlin P."/>
            <person name="Prescott J.F."/>
        </authorList>
    </citation>
    <scope>NUCLEOTIDE SEQUENCE [LARGE SCALE GENOMIC DNA]</scope>
    <source>
        <strain evidence="3 4">JP838</strain>
    </source>
</reference>
<accession>A0A127EHP6</accession>
<dbReference type="AlphaFoldDB" id="A0A127EHP6"/>